<keyword evidence="1" id="KW-1133">Transmembrane helix</keyword>
<sequence length="93" mass="10493">MSNEWMDQEAIYIVNLNHETKRNLEALKREVDRRLKKKSRRYVSRAEKQIVGFMILVLAGLTGLALTVTGHTTGGLIAYAVAFLGLAISCHYE</sequence>
<evidence type="ECO:0000256" key="1">
    <source>
        <dbReference type="SAM" id="Phobius"/>
    </source>
</evidence>
<feature type="transmembrane region" description="Helical" evidence="1">
    <location>
        <begin position="50"/>
        <end position="70"/>
    </location>
</feature>
<organism evidence="2">
    <name type="scientific">Myoviridae sp. ctr0w28</name>
    <dbReference type="NCBI Taxonomy" id="2826703"/>
    <lineage>
        <taxon>Viruses</taxon>
        <taxon>Duplodnaviria</taxon>
        <taxon>Heunggongvirae</taxon>
        <taxon>Uroviricota</taxon>
        <taxon>Caudoviricetes</taxon>
    </lineage>
</organism>
<keyword evidence="1" id="KW-0472">Membrane</keyword>
<name>A0A8S5NRK8_9CAUD</name>
<protein>
    <submittedName>
        <fullName evidence="2">Lipase</fullName>
    </submittedName>
</protein>
<evidence type="ECO:0000313" key="2">
    <source>
        <dbReference type="EMBL" id="DAD96999.1"/>
    </source>
</evidence>
<feature type="transmembrane region" description="Helical" evidence="1">
    <location>
        <begin position="76"/>
        <end position="92"/>
    </location>
</feature>
<keyword evidence="1" id="KW-0812">Transmembrane</keyword>
<reference evidence="2" key="1">
    <citation type="journal article" date="2021" name="Proc. Natl. Acad. Sci. U.S.A.">
        <title>A Catalog of Tens of Thousands of Viruses from Human Metagenomes Reveals Hidden Associations with Chronic Diseases.</title>
        <authorList>
            <person name="Tisza M.J."/>
            <person name="Buck C.B."/>
        </authorList>
    </citation>
    <scope>NUCLEOTIDE SEQUENCE</scope>
    <source>
        <strain evidence="2">Ctr0w28</strain>
    </source>
</reference>
<proteinExistence type="predicted"/>
<accession>A0A8S5NRK8</accession>
<dbReference type="EMBL" id="BK015227">
    <property type="protein sequence ID" value="DAD96999.1"/>
    <property type="molecule type" value="Genomic_DNA"/>
</dbReference>